<gene>
    <name evidence="7" type="primary">KDM6A_1</name>
    <name evidence="7" type="ORF">EYF80_059789</name>
</gene>
<protein>
    <recommendedName>
        <fullName evidence="4">[histone H3]-trimethyl-L-lysine(27) demethylase</fullName>
        <ecNumber evidence="4">1.14.11.68</ecNumber>
    </recommendedName>
</protein>
<keyword evidence="2" id="KW-0539">Nucleus</keyword>
<comment type="subcellular location">
    <subcellularLocation>
        <location evidence="1">Nucleus</location>
    </subcellularLocation>
</comment>
<dbReference type="Proteomes" id="UP000314294">
    <property type="component" value="Unassembled WGS sequence"/>
</dbReference>
<dbReference type="EMBL" id="SRLO01004896">
    <property type="protein sequence ID" value="TNN30063.1"/>
    <property type="molecule type" value="Genomic_DNA"/>
</dbReference>
<comment type="similarity">
    <text evidence="3">Belongs to the UTX family.</text>
</comment>
<evidence type="ECO:0000313" key="7">
    <source>
        <dbReference type="EMBL" id="TNN30063.1"/>
    </source>
</evidence>
<dbReference type="OrthoDB" id="418911at2759"/>
<dbReference type="GO" id="GO:0007507">
    <property type="term" value="P:heart development"/>
    <property type="evidence" value="ECO:0007669"/>
    <property type="project" value="TreeGrafter"/>
</dbReference>
<comment type="caution">
    <text evidence="7">The sequence shown here is derived from an EMBL/GenBank/DDBJ whole genome shotgun (WGS) entry which is preliminary data.</text>
</comment>
<evidence type="ECO:0000313" key="8">
    <source>
        <dbReference type="Proteomes" id="UP000314294"/>
    </source>
</evidence>
<comment type="catalytic activity">
    <reaction evidence="5">
        <text>N(6),N(6),N(6)-trimethyl-L-lysyl(27)-[histone H3] + 2 2-oxoglutarate + 2 O2 = N(6)-methyl-L-lysyl(27)-[histone H3] + 2 formaldehyde + 2 succinate + 2 CO2</text>
        <dbReference type="Rhea" id="RHEA:60224"/>
        <dbReference type="Rhea" id="RHEA-COMP:15535"/>
        <dbReference type="Rhea" id="RHEA-COMP:15544"/>
        <dbReference type="ChEBI" id="CHEBI:15379"/>
        <dbReference type="ChEBI" id="CHEBI:16526"/>
        <dbReference type="ChEBI" id="CHEBI:16810"/>
        <dbReference type="ChEBI" id="CHEBI:16842"/>
        <dbReference type="ChEBI" id="CHEBI:30031"/>
        <dbReference type="ChEBI" id="CHEBI:61929"/>
        <dbReference type="ChEBI" id="CHEBI:61961"/>
        <dbReference type="EC" id="1.14.11.68"/>
    </reaction>
</comment>
<evidence type="ECO:0000256" key="3">
    <source>
        <dbReference type="ARBA" id="ARBA00034483"/>
    </source>
</evidence>
<dbReference type="GO" id="GO:0008168">
    <property type="term" value="F:methyltransferase activity"/>
    <property type="evidence" value="ECO:0007669"/>
    <property type="project" value="UniProtKB-KW"/>
</dbReference>
<accession>A0A4Z2EMI6</accession>
<evidence type="ECO:0000259" key="6">
    <source>
        <dbReference type="PROSITE" id="PS51184"/>
    </source>
</evidence>
<proteinExistence type="inferred from homology"/>
<dbReference type="GO" id="GO:0031490">
    <property type="term" value="F:chromatin DNA binding"/>
    <property type="evidence" value="ECO:0007669"/>
    <property type="project" value="TreeGrafter"/>
</dbReference>
<keyword evidence="7" id="KW-0489">Methyltransferase</keyword>
<dbReference type="PROSITE" id="PS51184">
    <property type="entry name" value="JMJC"/>
    <property type="match status" value="1"/>
</dbReference>
<reference evidence="7 8" key="1">
    <citation type="submission" date="2019-03" db="EMBL/GenBank/DDBJ databases">
        <title>First draft genome of Liparis tanakae, snailfish: a comprehensive survey of snailfish specific genes.</title>
        <authorList>
            <person name="Kim W."/>
            <person name="Song I."/>
            <person name="Jeong J.-H."/>
            <person name="Kim D."/>
            <person name="Kim S."/>
            <person name="Ryu S."/>
            <person name="Song J.Y."/>
            <person name="Lee S.K."/>
        </authorList>
    </citation>
    <scope>NUCLEOTIDE SEQUENCE [LARGE SCALE GENOMIC DNA]</scope>
    <source>
        <tissue evidence="7">Muscle</tissue>
    </source>
</reference>
<dbReference type="Pfam" id="PF02373">
    <property type="entry name" value="JmjC"/>
    <property type="match status" value="1"/>
</dbReference>
<sequence length="77" mass="8785">MGSWWPNLEDLYEADVPVYRFIQRPGDLVWLNTGTVHWVQAIGWCNNIAWNVGPLTGTAPAAPMHASLPMRLKKRLR</sequence>
<organism evidence="7 8">
    <name type="scientific">Liparis tanakae</name>
    <name type="common">Tanaka's snailfish</name>
    <dbReference type="NCBI Taxonomy" id="230148"/>
    <lineage>
        <taxon>Eukaryota</taxon>
        <taxon>Metazoa</taxon>
        <taxon>Chordata</taxon>
        <taxon>Craniata</taxon>
        <taxon>Vertebrata</taxon>
        <taxon>Euteleostomi</taxon>
        <taxon>Actinopterygii</taxon>
        <taxon>Neopterygii</taxon>
        <taxon>Teleostei</taxon>
        <taxon>Neoteleostei</taxon>
        <taxon>Acanthomorphata</taxon>
        <taxon>Eupercaria</taxon>
        <taxon>Perciformes</taxon>
        <taxon>Cottioidei</taxon>
        <taxon>Cottales</taxon>
        <taxon>Liparidae</taxon>
        <taxon>Liparis</taxon>
    </lineage>
</organism>
<dbReference type="EC" id="1.14.11.68" evidence="4"/>
<evidence type="ECO:0000256" key="1">
    <source>
        <dbReference type="ARBA" id="ARBA00004123"/>
    </source>
</evidence>
<keyword evidence="8" id="KW-1185">Reference proteome</keyword>
<dbReference type="PANTHER" id="PTHR14017">
    <property type="entry name" value="LYSINE-SPECIFIC DEMETHYLASE"/>
    <property type="match status" value="1"/>
</dbReference>
<feature type="domain" description="JmjC" evidence="6">
    <location>
        <begin position="1"/>
        <end position="69"/>
    </location>
</feature>
<dbReference type="GO" id="GO:0071558">
    <property type="term" value="F:histone H3K27me2/H3K27me3 demethylase activity"/>
    <property type="evidence" value="ECO:0007669"/>
    <property type="project" value="UniProtKB-EC"/>
</dbReference>
<dbReference type="GO" id="GO:0000978">
    <property type="term" value="F:RNA polymerase II cis-regulatory region sequence-specific DNA binding"/>
    <property type="evidence" value="ECO:0007669"/>
    <property type="project" value="TreeGrafter"/>
</dbReference>
<dbReference type="GO" id="GO:0010468">
    <property type="term" value="P:regulation of gene expression"/>
    <property type="evidence" value="ECO:0007669"/>
    <property type="project" value="TreeGrafter"/>
</dbReference>
<dbReference type="Gene3D" id="2.60.120.650">
    <property type="entry name" value="Cupin"/>
    <property type="match status" value="1"/>
</dbReference>
<evidence type="ECO:0000256" key="2">
    <source>
        <dbReference type="ARBA" id="ARBA00023242"/>
    </source>
</evidence>
<keyword evidence="7" id="KW-0808">Transferase</keyword>
<dbReference type="InterPro" id="IPR051630">
    <property type="entry name" value="Corepressor-Demethylase"/>
</dbReference>
<evidence type="ECO:0000256" key="5">
    <source>
        <dbReference type="ARBA" id="ARBA00048695"/>
    </source>
</evidence>
<name>A0A4Z2EMI6_9TELE</name>
<dbReference type="InterPro" id="IPR003347">
    <property type="entry name" value="JmjC_dom"/>
</dbReference>
<dbReference type="GO" id="GO:0032259">
    <property type="term" value="P:methylation"/>
    <property type="evidence" value="ECO:0007669"/>
    <property type="project" value="UniProtKB-KW"/>
</dbReference>
<dbReference type="PANTHER" id="PTHR14017:SF9">
    <property type="entry name" value="LYSINE-SPECIFIC DEMETHYLASE 6A"/>
    <property type="match status" value="1"/>
</dbReference>
<dbReference type="SUPFAM" id="SSF51197">
    <property type="entry name" value="Clavaminate synthase-like"/>
    <property type="match status" value="1"/>
</dbReference>
<evidence type="ECO:0000256" key="4">
    <source>
        <dbReference type="ARBA" id="ARBA00034525"/>
    </source>
</evidence>
<dbReference type="AlphaFoldDB" id="A0A4Z2EMI6"/>
<dbReference type="GO" id="GO:0044666">
    <property type="term" value="C:MLL3/4 complex"/>
    <property type="evidence" value="ECO:0007669"/>
    <property type="project" value="TreeGrafter"/>
</dbReference>